<reference evidence="5 6" key="1">
    <citation type="submission" date="2014-09" db="EMBL/GenBank/DDBJ databases">
        <title>Sporocytophaga myxococcoides PG-01 genome sequencing.</title>
        <authorList>
            <person name="Liu L."/>
            <person name="Gao P.J."/>
            <person name="Chen G.J."/>
            <person name="Wang L.S."/>
        </authorList>
    </citation>
    <scope>NUCLEOTIDE SEQUENCE [LARGE SCALE GENOMIC DNA]</scope>
    <source>
        <strain evidence="5 6">PG-01</strain>
    </source>
</reference>
<keyword evidence="2" id="KW-0663">Pyridoxal phosphate</keyword>
<dbReference type="AlphaFoldDB" id="A0A098LCJ9"/>
<dbReference type="InterPro" id="IPR050147">
    <property type="entry name" value="Ser/Thr_Dehydratase"/>
</dbReference>
<comment type="caution">
    <text evidence="5">The sequence shown here is derived from an EMBL/GenBank/DDBJ whole genome shotgun (WGS) entry which is preliminary data.</text>
</comment>
<dbReference type="InterPro" id="IPR036052">
    <property type="entry name" value="TrpB-like_PALP_sf"/>
</dbReference>
<dbReference type="InterPro" id="IPR001926">
    <property type="entry name" value="TrpB-like_PALP"/>
</dbReference>
<evidence type="ECO:0000256" key="2">
    <source>
        <dbReference type="ARBA" id="ARBA00022898"/>
    </source>
</evidence>
<dbReference type="Pfam" id="PF00291">
    <property type="entry name" value="PALP"/>
    <property type="match status" value="1"/>
</dbReference>
<dbReference type="PANTHER" id="PTHR48078:SF17">
    <property type="entry name" value="THREONINE DEHYDRATASE"/>
    <property type="match status" value="1"/>
</dbReference>
<evidence type="ECO:0000256" key="1">
    <source>
        <dbReference type="ARBA" id="ARBA00001933"/>
    </source>
</evidence>
<dbReference type="EMBL" id="BBLT01000002">
    <property type="protein sequence ID" value="GAL84202.1"/>
    <property type="molecule type" value="Genomic_DNA"/>
</dbReference>
<dbReference type="SUPFAM" id="SSF53686">
    <property type="entry name" value="Tryptophan synthase beta subunit-like PLP-dependent enzymes"/>
    <property type="match status" value="1"/>
</dbReference>
<proteinExistence type="predicted"/>
<sequence>MKTLESRISQERINKASTVIDPVFLNSPQYLSESLSEVLGTNIYLKVEIQNPVGSFKGRGAELLVSNLKDETELICASAGNFGQAMAYSCQKKGIDLTVFASFNANTVKVNLMRKLGANVILFGDDFEGAKEGSRYFAKRSGVRVVEDSLDIETVEGAGTIGVELAALPEKLDYLLVALGNGGLYNGVASVFRKLSPQTKMVAIQAEEASAMIDSWKKGEVVVHHRKLNTVADAIAVRVPIPQALQDMNGLIDEGFLVKEKSIIEAVKLIYKHTGLKVEPSSAVGIAAVMEYNNKFKNKNVGIILCGGNLTEEQEKEWFG</sequence>
<organism evidence="5 6">
    <name type="scientific">Sporocytophaga myxococcoides</name>
    <dbReference type="NCBI Taxonomy" id="153721"/>
    <lineage>
        <taxon>Bacteria</taxon>
        <taxon>Pseudomonadati</taxon>
        <taxon>Bacteroidota</taxon>
        <taxon>Cytophagia</taxon>
        <taxon>Cytophagales</taxon>
        <taxon>Cytophagaceae</taxon>
        <taxon>Sporocytophaga</taxon>
    </lineage>
</organism>
<dbReference type="GO" id="GO:0009097">
    <property type="term" value="P:isoleucine biosynthetic process"/>
    <property type="evidence" value="ECO:0007669"/>
    <property type="project" value="TreeGrafter"/>
</dbReference>
<evidence type="ECO:0000256" key="3">
    <source>
        <dbReference type="ARBA" id="ARBA00023239"/>
    </source>
</evidence>
<dbReference type="Proteomes" id="UP000030185">
    <property type="component" value="Unassembled WGS sequence"/>
</dbReference>
<keyword evidence="3" id="KW-0456">Lyase</keyword>
<dbReference type="PANTHER" id="PTHR48078">
    <property type="entry name" value="THREONINE DEHYDRATASE, MITOCHONDRIAL-RELATED"/>
    <property type="match status" value="1"/>
</dbReference>
<protein>
    <recommendedName>
        <fullName evidence="4">Tryptophan synthase beta chain-like PALP domain-containing protein</fullName>
    </recommendedName>
</protein>
<name>A0A098LCJ9_9BACT</name>
<dbReference type="GO" id="GO:0006565">
    <property type="term" value="P:L-serine catabolic process"/>
    <property type="evidence" value="ECO:0007669"/>
    <property type="project" value="TreeGrafter"/>
</dbReference>
<dbReference type="eggNOG" id="COG1171">
    <property type="taxonomic scope" value="Bacteria"/>
</dbReference>
<dbReference type="GO" id="GO:0004794">
    <property type="term" value="F:threonine deaminase activity"/>
    <property type="evidence" value="ECO:0007669"/>
    <property type="project" value="TreeGrafter"/>
</dbReference>
<keyword evidence="6" id="KW-1185">Reference proteome</keyword>
<accession>A0A098LCJ9</accession>
<gene>
    <name evidence="5" type="ORF">MYP_1430</name>
</gene>
<dbReference type="RefSeq" id="WP_045460374.1">
    <property type="nucleotide sequence ID" value="NZ_BBLT01000002.1"/>
</dbReference>
<evidence type="ECO:0000259" key="4">
    <source>
        <dbReference type="Pfam" id="PF00291"/>
    </source>
</evidence>
<dbReference type="Gene3D" id="3.40.50.1100">
    <property type="match status" value="2"/>
</dbReference>
<comment type="cofactor">
    <cofactor evidence="1">
        <name>pyridoxal 5'-phosphate</name>
        <dbReference type="ChEBI" id="CHEBI:597326"/>
    </cofactor>
</comment>
<dbReference type="GO" id="GO:0003941">
    <property type="term" value="F:L-serine ammonia-lyase activity"/>
    <property type="evidence" value="ECO:0007669"/>
    <property type="project" value="TreeGrafter"/>
</dbReference>
<dbReference type="STRING" id="153721.MYP_1430"/>
<dbReference type="GO" id="GO:0006567">
    <property type="term" value="P:L-threonine catabolic process"/>
    <property type="evidence" value="ECO:0007669"/>
    <property type="project" value="TreeGrafter"/>
</dbReference>
<dbReference type="OrthoDB" id="9811476at2"/>
<feature type="domain" description="Tryptophan synthase beta chain-like PALP" evidence="4">
    <location>
        <begin position="26"/>
        <end position="307"/>
    </location>
</feature>
<evidence type="ECO:0000313" key="6">
    <source>
        <dbReference type="Proteomes" id="UP000030185"/>
    </source>
</evidence>
<evidence type="ECO:0000313" key="5">
    <source>
        <dbReference type="EMBL" id="GAL84202.1"/>
    </source>
</evidence>